<evidence type="ECO:0000313" key="3">
    <source>
        <dbReference type="Proteomes" id="UP000028349"/>
    </source>
</evidence>
<proteinExistence type="predicted"/>
<dbReference type="STRING" id="266748.HY04_03870"/>
<accession>A0A448NUT0</accession>
<dbReference type="EMBL" id="LR134441">
    <property type="protein sequence ID" value="VEI01519.1"/>
    <property type="molecule type" value="Genomic_DNA"/>
</dbReference>
<evidence type="ECO:0000313" key="4">
    <source>
        <dbReference type="Proteomes" id="UP000270036"/>
    </source>
</evidence>
<gene>
    <name evidence="1" type="ORF">HY04_03870</name>
    <name evidence="2" type="ORF">NCTC13489_02796</name>
</gene>
<dbReference type="Proteomes" id="UP000028349">
    <property type="component" value="Unassembled WGS sequence"/>
</dbReference>
<name>A0A448NUT0_9FLAO</name>
<reference evidence="2 4" key="2">
    <citation type="submission" date="2018-12" db="EMBL/GenBank/DDBJ databases">
        <authorList>
            <consortium name="Pathogen Informatics"/>
        </authorList>
    </citation>
    <scope>NUCLEOTIDE SEQUENCE [LARGE SCALE GENOMIC DNA]</scope>
    <source>
        <strain evidence="2 4">NCTC13489</strain>
    </source>
</reference>
<keyword evidence="3" id="KW-1185">Reference proteome</keyword>
<dbReference type="AlphaFoldDB" id="A0A448NUT0"/>
<evidence type="ECO:0000313" key="2">
    <source>
        <dbReference type="EMBL" id="VEI01519.1"/>
    </source>
</evidence>
<dbReference type="KEGG" id="cant:NCTC13489_02796"/>
<protein>
    <submittedName>
        <fullName evidence="2">Protein of uncharacterized function (DUF2743)</fullName>
    </submittedName>
</protein>
<evidence type="ECO:0000313" key="1">
    <source>
        <dbReference type="EMBL" id="KEY20348.1"/>
    </source>
</evidence>
<dbReference type="Proteomes" id="UP000270036">
    <property type="component" value="Chromosome"/>
</dbReference>
<reference evidence="1 3" key="1">
    <citation type="submission" date="2014-07" db="EMBL/GenBank/DDBJ databases">
        <authorList>
            <person name="Pisani N.G."/>
            <person name="Newman J.D."/>
        </authorList>
    </citation>
    <scope>NUCLEOTIDE SEQUENCE [LARGE SCALE GENOMIC DNA]</scope>
    <source>
        <strain evidence="1 3">LMG 24720</strain>
    </source>
</reference>
<sequence length="282" mass="32910">MVKQINQIIHLTNSKEVLKSILKNGFYTSYANEIFGKESILIPMISFSNILFRDIGESEVVNYGSYGIVFERDYAIEQFDLNPVIYVKNQSEMSDVFSYNFETSIIPQVLHVAKKFSIDSKGETFSNHISIKPISDEVKNLLDTVDENVNDDFLLSIQKIFENYYVNTLKQVLLLKAFKVENKVGELKIAYNEREWRKSFFDLNHIRQFKPNGTLNEEYEMIINKQKPHFTVDNVLPIEVGNIKYVYVETDSEVEEMQHFIRENFDVPVQVSTLLELQKSEN</sequence>
<organism evidence="2 4">
    <name type="scientific">Kaistella antarctica</name>
    <dbReference type="NCBI Taxonomy" id="266748"/>
    <lineage>
        <taxon>Bacteria</taxon>
        <taxon>Pseudomonadati</taxon>
        <taxon>Bacteroidota</taxon>
        <taxon>Flavobacteriia</taxon>
        <taxon>Flavobacteriales</taxon>
        <taxon>Weeksellaceae</taxon>
        <taxon>Chryseobacterium group</taxon>
        <taxon>Kaistella</taxon>
    </lineage>
</organism>
<dbReference type="EMBL" id="JPEP01000001">
    <property type="protein sequence ID" value="KEY20348.1"/>
    <property type="molecule type" value="Genomic_DNA"/>
</dbReference>